<comment type="caution">
    <text evidence="1">The sequence shown here is derived from an EMBL/GenBank/DDBJ whole genome shotgun (WGS) entry which is preliminary data.</text>
</comment>
<dbReference type="EMBL" id="VIVQ01000002">
    <property type="protein sequence ID" value="TWE10502.1"/>
    <property type="molecule type" value="Genomic_DNA"/>
</dbReference>
<proteinExistence type="predicted"/>
<organism evidence="1 2">
    <name type="scientific">Rudaeicoccus suwonensis</name>
    <dbReference type="NCBI Taxonomy" id="657409"/>
    <lineage>
        <taxon>Bacteria</taxon>
        <taxon>Bacillati</taxon>
        <taxon>Actinomycetota</taxon>
        <taxon>Actinomycetes</taxon>
        <taxon>Micrococcales</taxon>
        <taxon>Dermacoccaceae</taxon>
        <taxon>Rudaeicoccus</taxon>
    </lineage>
</organism>
<evidence type="ECO:0008006" key="3">
    <source>
        <dbReference type="Google" id="ProtNLM"/>
    </source>
</evidence>
<dbReference type="OrthoDB" id="3233171at2"/>
<sequence>MVPQWTDSADKHGVARGDAVFVILNATYVDVLADEPQEEGRIRLFIGLRHAQALPTDEVEVLVHEYPDHPGREAVIFHVQPLSAKYRRYRQEHPKP</sequence>
<reference evidence="1 2" key="1">
    <citation type="submission" date="2019-06" db="EMBL/GenBank/DDBJ databases">
        <title>Sequencing the genomes of 1000 actinobacteria strains.</title>
        <authorList>
            <person name="Klenk H.-P."/>
        </authorList>
    </citation>
    <scope>NUCLEOTIDE SEQUENCE [LARGE SCALE GENOMIC DNA]</scope>
    <source>
        <strain evidence="1 2">DSM 19560</strain>
    </source>
</reference>
<evidence type="ECO:0000313" key="1">
    <source>
        <dbReference type="EMBL" id="TWE10502.1"/>
    </source>
</evidence>
<protein>
    <recommendedName>
        <fullName evidence="3">DUF4258 domain-containing protein</fullName>
    </recommendedName>
</protein>
<evidence type="ECO:0000313" key="2">
    <source>
        <dbReference type="Proteomes" id="UP000318297"/>
    </source>
</evidence>
<dbReference type="RefSeq" id="WP_145229504.1">
    <property type="nucleotide sequence ID" value="NZ_VIVQ01000002.1"/>
</dbReference>
<accession>A0A561E4G7</accession>
<dbReference type="AlphaFoldDB" id="A0A561E4G7"/>
<gene>
    <name evidence="1" type="ORF">BKA23_2868</name>
</gene>
<name>A0A561E4G7_9MICO</name>
<keyword evidence="2" id="KW-1185">Reference proteome</keyword>
<dbReference type="Proteomes" id="UP000318297">
    <property type="component" value="Unassembled WGS sequence"/>
</dbReference>